<keyword evidence="4 9" id="KW-0808">Transferase</keyword>
<dbReference type="GO" id="GO:0046983">
    <property type="term" value="F:protein dimerization activity"/>
    <property type="evidence" value="ECO:0007669"/>
    <property type="project" value="InterPro"/>
</dbReference>
<proteinExistence type="predicted"/>
<evidence type="ECO:0000256" key="3">
    <source>
        <dbReference type="ARBA" id="ARBA00022553"/>
    </source>
</evidence>
<comment type="caution">
    <text evidence="9">The sequence shown here is derived from an EMBL/GenBank/DDBJ whole genome shotgun (WGS) entry which is preliminary data.</text>
</comment>
<dbReference type="GO" id="GO:0000155">
    <property type="term" value="F:phosphorelay sensor kinase activity"/>
    <property type="evidence" value="ECO:0007669"/>
    <property type="project" value="InterPro"/>
</dbReference>
<dbReference type="SUPFAM" id="SSF55874">
    <property type="entry name" value="ATPase domain of HSP90 chaperone/DNA topoisomerase II/histidine kinase"/>
    <property type="match status" value="1"/>
</dbReference>
<evidence type="ECO:0000256" key="6">
    <source>
        <dbReference type="ARBA" id="ARBA00022777"/>
    </source>
</evidence>
<dbReference type="GO" id="GO:0016020">
    <property type="term" value="C:membrane"/>
    <property type="evidence" value="ECO:0007669"/>
    <property type="project" value="InterPro"/>
</dbReference>
<dbReference type="InterPro" id="IPR011712">
    <property type="entry name" value="Sig_transdc_His_kin_sub3_dim/P"/>
</dbReference>
<evidence type="ECO:0000256" key="5">
    <source>
        <dbReference type="ARBA" id="ARBA00022741"/>
    </source>
</evidence>
<dbReference type="Pfam" id="PF07730">
    <property type="entry name" value="HisKA_3"/>
    <property type="match status" value="1"/>
</dbReference>
<reference evidence="9" key="1">
    <citation type="submission" date="2016-10" db="EMBL/GenBank/DDBJ databases">
        <title>Sequence of Gallionella enrichment culture.</title>
        <authorList>
            <person name="Poehlein A."/>
            <person name="Muehling M."/>
            <person name="Daniel R."/>
        </authorList>
    </citation>
    <scope>NUCLEOTIDE SEQUENCE</scope>
</reference>
<dbReference type="AlphaFoldDB" id="A0A1J5PG84"/>
<dbReference type="Gene3D" id="1.20.5.1930">
    <property type="match status" value="1"/>
</dbReference>
<dbReference type="EMBL" id="MLJW01004532">
    <property type="protein sequence ID" value="OIQ69792.1"/>
    <property type="molecule type" value="Genomic_DNA"/>
</dbReference>
<dbReference type="GO" id="GO:0005524">
    <property type="term" value="F:ATP binding"/>
    <property type="evidence" value="ECO:0007669"/>
    <property type="project" value="UniProtKB-KW"/>
</dbReference>
<feature type="domain" description="Histidine kinase/HSP90-like ATPase" evidence="8">
    <location>
        <begin position="183"/>
        <end position="277"/>
    </location>
</feature>
<dbReference type="CDD" id="cd16917">
    <property type="entry name" value="HATPase_UhpB-NarQ-NarX-like"/>
    <property type="match status" value="1"/>
</dbReference>
<keyword evidence="6" id="KW-0418">Kinase</keyword>
<evidence type="ECO:0000256" key="4">
    <source>
        <dbReference type="ARBA" id="ARBA00022679"/>
    </source>
</evidence>
<dbReference type="InterPro" id="IPR003594">
    <property type="entry name" value="HATPase_dom"/>
</dbReference>
<organism evidence="9">
    <name type="scientific">mine drainage metagenome</name>
    <dbReference type="NCBI Taxonomy" id="410659"/>
    <lineage>
        <taxon>unclassified sequences</taxon>
        <taxon>metagenomes</taxon>
        <taxon>ecological metagenomes</taxon>
    </lineage>
</organism>
<dbReference type="Gene3D" id="3.30.450.40">
    <property type="match status" value="1"/>
</dbReference>
<name>A0A1J5PG84_9ZZZZ</name>
<dbReference type="EC" id="2.7.13.3" evidence="2"/>
<dbReference type="SMART" id="SM00387">
    <property type="entry name" value="HATPase_c"/>
    <property type="match status" value="1"/>
</dbReference>
<evidence type="ECO:0000313" key="9">
    <source>
        <dbReference type="EMBL" id="OIQ69792.1"/>
    </source>
</evidence>
<dbReference type="InterPro" id="IPR036890">
    <property type="entry name" value="HATPase_C_sf"/>
</dbReference>
<keyword evidence="5" id="KW-0547">Nucleotide-binding</keyword>
<dbReference type="SUPFAM" id="SSF55781">
    <property type="entry name" value="GAF domain-like"/>
    <property type="match status" value="1"/>
</dbReference>
<dbReference type="InterPro" id="IPR050482">
    <property type="entry name" value="Sensor_HK_TwoCompSys"/>
</dbReference>
<evidence type="ECO:0000259" key="8">
    <source>
        <dbReference type="SMART" id="SM00387"/>
    </source>
</evidence>
<sequence length="286" mass="31898">MEKTSRHRCARAGFETLVTIPVRLHERVMGEVDLFFHARIDPSPAERSLLEALSRHLASGMENLRLNALEKESAISQERHLLARELHDSIAQSLAFLKIQVQLMRDALKAADPEQVANVLEEIDAGVRESYGDVRELLMHFRTRTNTEDIEPALITTLKKFEHQSGIKALLSIQGQGMPLSPDLQIQVLHIVQEALSNVRKHAAATRVWVDVQQQPAWRFEVRDNGVGFDTRLGAPDETHVGLRIMTERSQRIGAKLGVTSMPGHGTCVVVTLQTPAHPSTRLASS</sequence>
<dbReference type="InterPro" id="IPR029016">
    <property type="entry name" value="GAF-like_dom_sf"/>
</dbReference>
<dbReference type="Gene3D" id="3.30.565.10">
    <property type="entry name" value="Histidine kinase-like ATPase, C-terminal domain"/>
    <property type="match status" value="1"/>
</dbReference>
<evidence type="ECO:0000256" key="2">
    <source>
        <dbReference type="ARBA" id="ARBA00012438"/>
    </source>
</evidence>
<comment type="catalytic activity">
    <reaction evidence="1">
        <text>ATP + protein L-histidine = ADP + protein N-phospho-L-histidine.</text>
        <dbReference type="EC" id="2.7.13.3"/>
    </reaction>
</comment>
<dbReference type="PANTHER" id="PTHR24421:SF10">
    <property type="entry name" value="NITRATE_NITRITE SENSOR PROTEIN NARQ"/>
    <property type="match status" value="1"/>
</dbReference>
<keyword evidence="7" id="KW-0067">ATP-binding</keyword>
<accession>A0A1J5PG84</accession>
<evidence type="ECO:0000256" key="7">
    <source>
        <dbReference type="ARBA" id="ARBA00022840"/>
    </source>
</evidence>
<keyword evidence="3" id="KW-0597">Phosphoprotein</keyword>
<evidence type="ECO:0000256" key="1">
    <source>
        <dbReference type="ARBA" id="ARBA00000085"/>
    </source>
</evidence>
<dbReference type="Pfam" id="PF02518">
    <property type="entry name" value="HATPase_c"/>
    <property type="match status" value="1"/>
</dbReference>
<gene>
    <name evidence="9" type="primary">narX_15</name>
    <name evidence="9" type="ORF">GALL_486030</name>
</gene>
<protein>
    <recommendedName>
        <fullName evidence="2">histidine kinase</fullName>
        <ecNumber evidence="2">2.7.13.3</ecNumber>
    </recommendedName>
</protein>
<dbReference type="PANTHER" id="PTHR24421">
    <property type="entry name" value="NITRATE/NITRITE SENSOR PROTEIN NARX-RELATED"/>
    <property type="match status" value="1"/>
</dbReference>